<dbReference type="PROSITE" id="PS00107">
    <property type="entry name" value="PROTEIN_KINASE_ATP"/>
    <property type="match status" value="1"/>
</dbReference>
<accession>A0A5J4S6G9</accession>
<dbReference type="EMBL" id="SNRW01040752">
    <property type="protein sequence ID" value="KAA6341676.1"/>
    <property type="molecule type" value="Genomic_DNA"/>
</dbReference>
<evidence type="ECO:0008006" key="4">
    <source>
        <dbReference type="Google" id="ProtNLM"/>
    </source>
</evidence>
<dbReference type="Gene3D" id="1.10.510.10">
    <property type="entry name" value="Transferase(Phosphotransferase) domain 1"/>
    <property type="match status" value="1"/>
</dbReference>
<dbReference type="Proteomes" id="UP000324800">
    <property type="component" value="Unassembled WGS sequence"/>
</dbReference>
<reference evidence="2 3" key="1">
    <citation type="submission" date="2019-03" db="EMBL/GenBank/DDBJ databases">
        <title>Single cell metagenomics reveals metabolic interactions within the superorganism composed of flagellate Streblomastix strix and complex community of Bacteroidetes bacteria on its surface.</title>
        <authorList>
            <person name="Treitli S.C."/>
            <person name="Kolisko M."/>
            <person name="Husnik F."/>
            <person name="Keeling P."/>
            <person name="Hampl V."/>
        </authorList>
    </citation>
    <scope>NUCLEOTIDE SEQUENCE [LARGE SCALE GENOMIC DNA]</scope>
    <source>
        <strain evidence="2">ST1C</strain>
    </source>
</reference>
<keyword evidence="1" id="KW-0547">Nucleotide-binding</keyword>
<evidence type="ECO:0000313" key="2">
    <source>
        <dbReference type="EMBL" id="KAA6341676.1"/>
    </source>
</evidence>
<sequence>MDYQLLEQQRQLKLEQEYRQLLESQGFTVFKTIGHGSFGNVFKVHHPELGEVAAKVMNSENFDENAQEHCRKID</sequence>
<evidence type="ECO:0000313" key="3">
    <source>
        <dbReference type="Proteomes" id="UP000324800"/>
    </source>
</evidence>
<dbReference type="InterPro" id="IPR011009">
    <property type="entry name" value="Kinase-like_dom_sf"/>
</dbReference>
<dbReference type="InterPro" id="IPR017441">
    <property type="entry name" value="Protein_kinase_ATP_BS"/>
</dbReference>
<proteinExistence type="predicted"/>
<gene>
    <name evidence="2" type="ORF">EZS28_052441</name>
</gene>
<name>A0A5J4S6G9_9EUKA</name>
<dbReference type="AlphaFoldDB" id="A0A5J4S6G9"/>
<dbReference type="SUPFAM" id="SSF56112">
    <property type="entry name" value="Protein kinase-like (PK-like)"/>
    <property type="match status" value="1"/>
</dbReference>
<keyword evidence="1" id="KW-0067">ATP-binding</keyword>
<comment type="caution">
    <text evidence="2">The sequence shown here is derived from an EMBL/GenBank/DDBJ whole genome shotgun (WGS) entry which is preliminary data.</text>
</comment>
<protein>
    <recommendedName>
        <fullName evidence="4">Protein kinase domain-containing protein</fullName>
    </recommendedName>
</protein>
<organism evidence="2 3">
    <name type="scientific">Streblomastix strix</name>
    <dbReference type="NCBI Taxonomy" id="222440"/>
    <lineage>
        <taxon>Eukaryota</taxon>
        <taxon>Metamonada</taxon>
        <taxon>Preaxostyla</taxon>
        <taxon>Oxymonadida</taxon>
        <taxon>Streblomastigidae</taxon>
        <taxon>Streblomastix</taxon>
    </lineage>
</organism>
<feature type="binding site" evidence="1">
    <location>
        <position position="55"/>
    </location>
    <ligand>
        <name>ATP</name>
        <dbReference type="ChEBI" id="CHEBI:30616"/>
    </ligand>
</feature>
<evidence type="ECO:0000256" key="1">
    <source>
        <dbReference type="PROSITE-ProRule" id="PRU10141"/>
    </source>
</evidence>
<dbReference type="GO" id="GO:0005524">
    <property type="term" value="F:ATP binding"/>
    <property type="evidence" value="ECO:0007669"/>
    <property type="project" value="UniProtKB-UniRule"/>
</dbReference>